<keyword evidence="2" id="KW-1185">Reference proteome</keyword>
<name>A0A9J5ZVJ8_SOLCO</name>
<dbReference type="EMBL" id="JACXVP010000003">
    <property type="protein sequence ID" value="KAG5616002.1"/>
    <property type="molecule type" value="Genomic_DNA"/>
</dbReference>
<proteinExistence type="predicted"/>
<dbReference type="Proteomes" id="UP000824120">
    <property type="component" value="Chromosome 3"/>
</dbReference>
<gene>
    <name evidence="1" type="ORF">H5410_015826</name>
</gene>
<evidence type="ECO:0000313" key="2">
    <source>
        <dbReference type="Proteomes" id="UP000824120"/>
    </source>
</evidence>
<protein>
    <submittedName>
        <fullName evidence="1">Uncharacterized protein</fullName>
    </submittedName>
</protein>
<comment type="caution">
    <text evidence="1">The sequence shown here is derived from an EMBL/GenBank/DDBJ whole genome shotgun (WGS) entry which is preliminary data.</text>
</comment>
<sequence>MSPTFRRSTEIGCFSSVSIPGKSVPNPPPNIIGFACKQHFSSRPPKGNGNGYTPLTTFTTGRQPSLSGKVWNPSSRMESVYRADFHANTMTNLEGSRLLRRMGRTSIFAFIRPGRLFVGAFQPSSLMWLFLEVRTLLPDQGNKEKIERVMNYIELALLDRISQPLPFCLRQGKRRWVDLRTPRIEGCSKGFLVLPSSILLFPGYSGSNTHGFAVCLLASYNSENTSLLEASCLYLSSKGAIRVSVVCKSRQCRRNALYEAHTAKQAKENVRLRVSTPARKGMF</sequence>
<organism evidence="1 2">
    <name type="scientific">Solanum commersonii</name>
    <name type="common">Commerson's wild potato</name>
    <name type="synonym">Commerson's nightshade</name>
    <dbReference type="NCBI Taxonomy" id="4109"/>
    <lineage>
        <taxon>Eukaryota</taxon>
        <taxon>Viridiplantae</taxon>
        <taxon>Streptophyta</taxon>
        <taxon>Embryophyta</taxon>
        <taxon>Tracheophyta</taxon>
        <taxon>Spermatophyta</taxon>
        <taxon>Magnoliopsida</taxon>
        <taxon>eudicotyledons</taxon>
        <taxon>Gunneridae</taxon>
        <taxon>Pentapetalae</taxon>
        <taxon>asterids</taxon>
        <taxon>lamiids</taxon>
        <taxon>Solanales</taxon>
        <taxon>Solanaceae</taxon>
        <taxon>Solanoideae</taxon>
        <taxon>Solaneae</taxon>
        <taxon>Solanum</taxon>
    </lineage>
</organism>
<evidence type="ECO:0000313" key="1">
    <source>
        <dbReference type="EMBL" id="KAG5616002.1"/>
    </source>
</evidence>
<reference evidence="1 2" key="1">
    <citation type="submission" date="2020-09" db="EMBL/GenBank/DDBJ databases">
        <title>De no assembly of potato wild relative species, Solanum commersonii.</title>
        <authorList>
            <person name="Cho K."/>
        </authorList>
    </citation>
    <scope>NUCLEOTIDE SEQUENCE [LARGE SCALE GENOMIC DNA]</scope>
    <source>
        <strain evidence="1">LZ3.2</strain>
        <tissue evidence="1">Leaf</tissue>
    </source>
</reference>
<accession>A0A9J5ZVJ8</accession>
<dbReference type="AlphaFoldDB" id="A0A9J5ZVJ8"/>